<evidence type="ECO:0000313" key="1">
    <source>
        <dbReference type="EMBL" id="GAI45551.1"/>
    </source>
</evidence>
<feature type="non-terminal residue" evidence="1">
    <location>
        <position position="263"/>
    </location>
</feature>
<feature type="non-terminal residue" evidence="1">
    <location>
        <position position="1"/>
    </location>
</feature>
<dbReference type="EMBL" id="BARV01026902">
    <property type="protein sequence ID" value="GAI45551.1"/>
    <property type="molecule type" value="Genomic_DNA"/>
</dbReference>
<proteinExistence type="predicted"/>
<comment type="caution">
    <text evidence="1">The sequence shown here is derived from an EMBL/GenBank/DDBJ whole genome shotgun (WGS) entry which is preliminary data.</text>
</comment>
<protein>
    <submittedName>
        <fullName evidence="1">Uncharacterized protein</fullName>
    </submittedName>
</protein>
<organism evidence="1">
    <name type="scientific">marine sediment metagenome</name>
    <dbReference type="NCBI Taxonomy" id="412755"/>
    <lineage>
        <taxon>unclassified sequences</taxon>
        <taxon>metagenomes</taxon>
        <taxon>ecological metagenomes</taxon>
    </lineage>
</organism>
<sequence>AKGTYDIGVQVPFTAPYDYKGIEQEGQLTISIGTGIAPTFNPVHTYSPLPVSFDAVADWETRGLEGNITLPELEAGQTYSVRAKLETLVKRTQETDTDWSAFTITPGPPTSDIRNFDFRAQSGTCGLGASVPFDAPYEYKGKAQGGWLTISLGTGVSPSFFTKHTFPRQPVTFGEATDWTPGQLTGSFTLPTTLVAGQTYSVRAKLETDDGKQETDTDWGVITIEAAPPTSDIKNFDFRMQSGTYDLGDRVPFGAHYEYKGKA</sequence>
<reference evidence="1" key="1">
    <citation type="journal article" date="2014" name="Front. Microbiol.">
        <title>High frequency of phylogenetically diverse reductive dehalogenase-homologous genes in deep subseafloor sedimentary metagenomes.</title>
        <authorList>
            <person name="Kawai M."/>
            <person name="Futagami T."/>
            <person name="Toyoda A."/>
            <person name="Takaki Y."/>
            <person name="Nishi S."/>
            <person name="Hori S."/>
            <person name="Arai W."/>
            <person name="Tsubouchi T."/>
            <person name="Morono Y."/>
            <person name="Uchiyama I."/>
            <person name="Ito T."/>
            <person name="Fujiyama A."/>
            <person name="Inagaki F."/>
            <person name="Takami H."/>
        </authorList>
    </citation>
    <scope>NUCLEOTIDE SEQUENCE</scope>
    <source>
        <strain evidence="1">Expedition CK06-06</strain>
    </source>
</reference>
<name>X1PST2_9ZZZZ</name>
<dbReference type="AlphaFoldDB" id="X1PST2"/>
<gene>
    <name evidence="1" type="ORF">S06H3_43375</name>
</gene>
<accession>X1PST2</accession>